<keyword evidence="3" id="KW-1185">Reference proteome</keyword>
<keyword evidence="1" id="KW-0812">Transmembrane</keyword>
<reference evidence="2" key="1">
    <citation type="submission" date="2022-08" db="EMBL/GenBank/DDBJ databases">
        <authorList>
            <person name="Gutierrez-Valencia J."/>
        </authorList>
    </citation>
    <scope>NUCLEOTIDE SEQUENCE</scope>
</reference>
<keyword evidence="1" id="KW-0472">Membrane</keyword>
<feature type="transmembrane region" description="Helical" evidence="1">
    <location>
        <begin position="121"/>
        <end position="147"/>
    </location>
</feature>
<feature type="transmembrane region" description="Helical" evidence="1">
    <location>
        <begin position="213"/>
        <end position="238"/>
    </location>
</feature>
<dbReference type="AlphaFoldDB" id="A0AAV0GYU3"/>
<dbReference type="Proteomes" id="UP001154282">
    <property type="component" value="Unassembled WGS sequence"/>
</dbReference>
<evidence type="ECO:0000256" key="1">
    <source>
        <dbReference type="SAM" id="Phobius"/>
    </source>
</evidence>
<name>A0AAV0GYU3_9ROSI</name>
<comment type="caution">
    <text evidence="2">The sequence shown here is derived from an EMBL/GenBank/DDBJ whole genome shotgun (WGS) entry which is preliminary data.</text>
</comment>
<dbReference type="EMBL" id="CAMGYJ010000002">
    <property type="protein sequence ID" value="CAI0378231.1"/>
    <property type="molecule type" value="Genomic_DNA"/>
</dbReference>
<sequence>MNDVFSLFPFCPYSSAFAGQRNLDLIPAANTYVQDSRMRNFASTFQTMFYLLILIIKGLMSSVLFSQILGLAWPAVLVGWVAQSASPLQIFRLWYSWAAWATMVSQVVAAFMMIDTLNKKCYNALAISVPMFDGLLRILGLAAPVFITMTSKLIRLLAALVAVLVYFLLVMSQVFGMCGVWGEPISQTAQSFLPELIYGSSRNLSKVGDNVDLCLFVASFQLFYMHGVLLPFFIALAVTPCNHNLEGTLMISSENQTAAAGVVTATSAGIVDTSAAVNYDDLNNNQQKNVLSLDLNLPAPDDLDAHQHHRAEQSPSKFQFASKQSTKAMMFSAPALVGCHY</sequence>
<feature type="transmembrane region" description="Helical" evidence="1">
    <location>
        <begin position="63"/>
        <end position="82"/>
    </location>
</feature>
<keyword evidence="1" id="KW-1133">Transmembrane helix</keyword>
<feature type="transmembrane region" description="Helical" evidence="1">
    <location>
        <begin position="94"/>
        <end position="114"/>
    </location>
</feature>
<accession>A0AAV0GYU3</accession>
<feature type="transmembrane region" description="Helical" evidence="1">
    <location>
        <begin position="153"/>
        <end position="171"/>
    </location>
</feature>
<evidence type="ECO:0000313" key="2">
    <source>
        <dbReference type="EMBL" id="CAI0378231.1"/>
    </source>
</evidence>
<organism evidence="2 3">
    <name type="scientific">Linum tenue</name>
    <dbReference type="NCBI Taxonomy" id="586396"/>
    <lineage>
        <taxon>Eukaryota</taxon>
        <taxon>Viridiplantae</taxon>
        <taxon>Streptophyta</taxon>
        <taxon>Embryophyta</taxon>
        <taxon>Tracheophyta</taxon>
        <taxon>Spermatophyta</taxon>
        <taxon>Magnoliopsida</taxon>
        <taxon>eudicotyledons</taxon>
        <taxon>Gunneridae</taxon>
        <taxon>Pentapetalae</taxon>
        <taxon>rosids</taxon>
        <taxon>fabids</taxon>
        <taxon>Malpighiales</taxon>
        <taxon>Linaceae</taxon>
        <taxon>Linum</taxon>
    </lineage>
</organism>
<gene>
    <name evidence="2" type="ORF">LITE_LOCUS1785</name>
</gene>
<evidence type="ECO:0000313" key="3">
    <source>
        <dbReference type="Proteomes" id="UP001154282"/>
    </source>
</evidence>
<proteinExistence type="predicted"/>
<protein>
    <submittedName>
        <fullName evidence="2">Uncharacterized protein</fullName>
    </submittedName>
</protein>